<evidence type="ECO:0000313" key="2">
    <source>
        <dbReference type="Proteomes" id="UP001060085"/>
    </source>
</evidence>
<evidence type="ECO:0000313" key="1">
    <source>
        <dbReference type="EMBL" id="KAI5666135.1"/>
    </source>
</evidence>
<dbReference type="Proteomes" id="UP001060085">
    <property type="component" value="Linkage Group LG04"/>
</dbReference>
<reference evidence="2" key="1">
    <citation type="journal article" date="2023" name="Nat. Plants">
        <title>Single-cell RNA sequencing provides a high-resolution roadmap for understanding the multicellular compartmentation of specialized metabolism.</title>
        <authorList>
            <person name="Sun S."/>
            <person name="Shen X."/>
            <person name="Li Y."/>
            <person name="Li Y."/>
            <person name="Wang S."/>
            <person name="Li R."/>
            <person name="Zhang H."/>
            <person name="Shen G."/>
            <person name="Guo B."/>
            <person name="Wei J."/>
            <person name="Xu J."/>
            <person name="St-Pierre B."/>
            <person name="Chen S."/>
            <person name="Sun C."/>
        </authorList>
    </citation>
    <scope>NUCLEOTIDE SEQUENCE [LARGE SCALE GENOMIC DNA]</scope>
</reference>
<name>A0ACC0B0B9_CATRO</name>
<dbReference type="EMBL" id="CM044704">
    <property type="protein sequence ID" value="KAI5666135.1"/>
    <property type="molecule type" value="Genomic_DNA"/>
</dbReference>
<accession>A0ACC0B0B9</accession>
<keyword evidence="2" id="KW-1185">Reference proteome</keyword>
<sequence length="303" mass="34166">MAVSISILQLAILSILISFNFFQSHAANSKLFREYIGAESNKVKLSDVPINSKVEFHFILAFAIDYTLDKKPSSTNGKFNVFWETNNLGPQEIASIKKSHRNVKVAISLGGDSVTNDQKVIFTAKSINSWLQNAISSITNIIKNYNIDGIDIDYEHFSVSPETFTECKGQLIIQLKKKGTISFASIAPFEDDQVQTHYLNLWNKYSDVIDYVNFQFYAYEKLSAFEFIKKYKKQVSNYGGGQVLASFQVKDKGGLKPNDGFFEACNSLIQEENLGGVFIWCADESAENGFEYEKESQKMLAYA</sequence>
<comment type="caution">
    <text evidence="1">The sequence shown here is derived from an EMBL/GenBank/DDBJ whole genome shotgun (WGS) entry which is preliminary data.</text>
</comment>
<organism evidence="1 2">
    <name type="scientific">Catharanthus roseus</name>
    <name type="common">Madagascar periwinkle</name>
    <name type="synonym">Vinca rosea</name>
    <dbReference type="NCBI Taxonomy" id="4058"/>
    <lineage>
        <taxon>Eukaryota</taxon>
        <taxon>Viridiplantae</taxon>
        <taxon>Streptophyta</taxon>
        <taxon>Embryophyta</taxon>
        <taxon>Tracheophyta</taxon>
        <taxon>Spermatophyta</taxon>
        <taxon>Magnoliopsida</taxon>
        <taxon>eudicotyledons</taxon>
        <taxon>Gunneridae</taxon>
        <taxon>Pentapetalae</taxon>
        <taxon>asterids</taxon>
        <taxon>lamiids</taxon>
        <taxon>Gentianales</taxon>
        <taxon>Apocynaceae</taxon>
        <taxon>Rauvolfioideae</taxon>
        <taxon>Vinceae</taxon>
        <taxon>Catharanthinae</taxon>
        <taxon>Catharanthus</taxon>
    </lineage>
</organism>
<gene>
    <name evidence="1" type="ORF">M9H77_15988</name>
</gene>
<proteinExistence type="predicted"/>
<protein>
    <submittedName>
        <fullName evidence="1">Uncharacterized protein</fullName>
    </submittedName>
</protein>